<dbReference type="SUPFAM" id="SSF46689">
    <property type="entry name" value="Homeodomain-like"/>
    <property type="match status" value="1"/>
</dbReference>
<evidence type="ECO:0000256" key="3">
    <source>
        <dbReference type="ARBA" id="ARBA00023159"/>
    </source>
</evidence>
<evidence type="ECO:0000313" key="7">
    <source>
        <dbReference type="Proteomes" id="UP000185783"/>
    </source>
</evidence>
<dbReference type="GO" id="GO:0043565">
    <property type="term" value="F:sequence-specific DNA binding"/>
    <property type="evidence" value="ECO:0007669"/>
    <property type="project" value="InterPro"/>
</dbReference>
<dbReference type="PRINTS" id="PR00032">
    <property type="entry name" value="HTHARAC"/>
</dbReference>
<evidence type="ECO:0000313" key="6">
    <source>
        <dbReference type="EMBL" id="OKL42253.1"/>
    </source>
</evidence>
<keyword evidence="4" id="KW-0804">Transcription</keyword>
<evidence type="ECO:0000259" key="5">
    <source>
        <dbReference type="PROSITE" id="PS01124"/>
    </source>
</evidence>
<dbReference type="Pfam" id="PF02311">
    <property type="entry name" value="AraC_binding"/>
    <property type="match status" value="1"/>
</dbReference>
<evidence type="ECO:0000256" key="4">
    <source>
        <dbReference type="ARBA" id="ARBA00023163"/>
    </source>
</evidence>
<dbReference type="InterPro" id="IPR011051">
    <property type="entry name" value="RmlC_Cupin_sf"/>
</dbReference>
<dbReference type="RefSeq" id="WP_036489780.1">
    <property type="nucleotide sequence ID" value="NZ_LVVZ01000051.1"/>
</dbReference>
<dbReference type="InterPro" id="IPR020449">
    <property type="entry name" value="Tscrpt_reg_AraC-type_HTH"/>
</dbReference>
<dbReference type="Gene3D" id="1.10.10.60">
    <property type="entry name" value="Homeodomain-like"/>
    <property type="match status" value="2"/>
</dbReference>
<keyword evidence="2" id="KW-0238">DNA-binding</keyword>
<reference evidence="6 7" key="1">
    <citation type="submission" date="2016-03" db="EMBL/GenBank/DDBJ databases">
        <title>Genome sequence of Nesiotobacter sp. nov., a moderately halophilic alphaproteobacterium isolated from the Yellow Sea, China.</title>
        <authorList>
            <person name="Zhang G."/>
            <person name="Zhang R."/>
        </authorList>
    </citation>
    <scope>NUCLEOTIDE SEQUENCE [LARGE SCALE GENOMIC DNA]</scope>
    <source>
        <strain evidence="6 7">WB1-6</strain>
    </source>
</reference>
<protein>
    <submittedName>
        <fullName evidence="6">AraC family transcriptional regulator</fullName>
    </submittedName>
</protein>
<dbReference type="InterPro" id="IPR003313">
    <property type="entry name" value="AraC-bd"/>
</dbReference>
<dbReference type="InterPro" id="IPR009057">
    <property type="entry name" value="Homeodomain-like_sf"/>
</dbReference>
<dbReference type="Pfam" id="PF12833">
    <property type="entry name" value="HTH_18"/>
    <property type="match status" value="1"/>
</dbReference>
<dbReference type="PANTHER" id="PTHR11019:SF159">
    <property type="entry name" value="TRANSCRIPTIONAL REGULATOR-RELATED"/>
    <property type="match status" value="1"/>
</dbReference>
<dbReference type="SUPFAM" id="SSF51182">
    <property type="entry name" value="RmlC-like cupins"/>
    <property type="match status" value="1"/>
</dbReference>
<keyword evidence="3" id="KW-0010">Activator</keyword>
<dbReference type="Proteomes" id="UP000185783">
    <property type="component" value="Unassembled WGS sequence"/>
</dbReference>
<name>A0A1U7JBZ4_9HYPH</name>
<dbReference type="EMBL" id="LVVZ01000051">
    <property type="protein sequence ID" value="OKL42253.1"/>
    <property type="molecule type" value="Genomic_DNA"/>
</dbReference>
<keyword evidence="1" id="KW-0805">Transcription regulation</keyword>
<evidence type="ECO:0000256" key="2">
    <source>
        <dbReference type="ARBA" id="ARBA00023125"/>
    </source>
</evidence>
<organism evidence="6 7">
    <name type="scientific">Pseudovibrio exalbescens</name>
    <dbReference type="NCBI Taxonomy" id="197461"/>
    <lineage>
        <taxon>Bacteria</taxon>
        <taxon>Pseudomonadati</taxon>
        <taxon>Pseudomonadota</taxon>
        <taxon>Alphaproteobacteria</taxon>
        <taxon>Hyphomicrobiales</taxon>
        <taxon>Stappiaceae</taxon>
        <taxon>Pseudovibrio</taxon>
    </lineage>
</organism>
<dbReference type="AlphaFoldDB" id="A0A1U7JBZ4"/>
<keyword evidence="7" id="KW-1185">Reference proteome</keyword>
<dbReference type="PROSITE" id="PS01124">
    <property type="entry name" value="HTH_ARAC_FAMILY_2"/>
    <property type="match status" value="1"/>
</dbReference>
<dbReference type="PANTHER" id="PTHR11019">
    <property type="entry name" value="HTH-TYPE TRANSCRIPTIONAL REGULATOR NIMR"/>
    <property type="match status" value="1"/>
</dbReference>
<comment type="caution">
    <text evidence="6">The sequence shown here is derived from an EMBL/GenBank/DDBJ whole genome shotgun (WGS) entry which is preliminary data.</text>
</comment>
<evidence type="ECO:0000256" key="1">
    <source>
        <dbReference type="ARBA" id="ARBA00023015"/>
    </source>
</evidence>
<gene>
    <name evidence="6" type="ORF">A3843_00750</name>
</gene>
<dbReference type="InterPro" id="IPR018062">
    <property type="entry name" value="HTH_AraC-typ_CS"/>
</dbReference>
<dbReference type="CDD" id="cd06124">
    <property type="entry name" value="cupin_NimR-like_N"/>
    <property type="match status" value="1"/>
</dbReference>
<dbReference type="STRING" id="197461.A3843_00750"/>
<feature type="domain" description="HTH araC/xylS-type" evidence="5">
    <location>
        <begin position="171"/>
        <end position="253"/>
    </location>
</feature>
<proteinExistence type="predicted"/>
<dbReference type="PROSITE" id="PS00041">
    <property type="entry name" value="HTH_ARAC_FAMILY_1"/>
    <property type="match status" value="1"/>
</dbReference>
<dbReference type="SMART" id="SM00342">
    <property type="entry name" value="HTH_ARAC"/>
    <property type="match status" value="1"/>
</dbReference>
<sequence>MWLDQHTKFDVDAVPHPVFGIAANILSHHDSGLHAHRVSQILFTRQGCVTITLNTTLCLLPPTRAAWIPAAIPHRAQIKSAVDYRSVYFATDVLEDMPKDVEILEVSEVLRATLERIAQASLEKDWSKGPARNLLAVCMDEIRRAPRVPTRLPLPSDPRLATLEIADLPPSLGRLRRQIGASEKTIGRIFQRETGMSYQQWRQQWRLMKAVELLAAGSRISEIAQELGFSSDSAFISFFKHSTGTTPRAYLRSLNTLSSSASV</sequence>
<dbReference type="InterPro" id="IPR018060">
    <property type="entry name" value="HTH_AraC"/>
</dbReference>
<dbReference type="GO" id="GO:0003700">
    <property type="term" value="F:DNA-binding transcription factor activity"/>
    <property type="evidence" value="ECO:0007669"/>
    <property type="project" value="InterPro"/>
</dbReference>
<accession>A0A1U7JBZ4</accession>